<dbReference type="Pfam" id="PF00583">
    <property type="entry name" value="Acetyltransf_1"/>
    <property type="match status" value="1"/>
</dbReference>
<dbReference type="InterPro" id="IPR016181">
    <property type="entry name" value="Acyl_CoA_acyltransferase"/>
</dbReference>
<dbReference type="PANTHER" id="PTHR42791:SF1">
    <property type="entry name" value="N-ACETYLTRANSFERASE DOMAIN-CONTAINING PROTEIN"/>
    <property type="match status" value="1"/>
</dbReference>
<name>A0A0E4CV06_9BACL</name>
<accession>A0A0E4CV06</accession>
<dbReference type="InterPro" id="IPR000182">
    <property type="entry name" value="GNAT_dom"/>
</dbReference>
<dbReference type="Proteomes" id="UP000033163">
    <property type="component" value="Chromosome I"/>
</dbReference>
<feature type="domain" description="N-acetyltransferase" evidence="1">
    <location>
        <begin position="5"/>
        <end position="209"/>
    </location>
</feature>
<gene>
    <name evidence="2" type="ORF">PRIO_1265</name>
</gene>
<dbReference type="PATRIC" id="fig|1073571.4.peg.1311"/>
<dbReference type="GO" id="GO:0016747">
    <property type="term" value="F:acyltransferase activity, transferring groups other than amino-acyl groups"/>
    <property type="evidence" value="ECO:0007669"/>
    <property type="project" value="InterPro"/>
</dbReference>
<dbReference type="PROSITE" id="PS51186">
    <property type="entry name" value="GNAT"/>
    <property type="match status" value="1"/>
</dbReference>
<dbReference type="HOGENOM" id="CLU_060131_7_2_9"/>
<protein>
    <recommendedName>
        <fullName evidence="1">N-acetyltransferase domain-containing protein</fullName>
    </recommendedName>
</protein>
<dbReference type="EMBL" id="LN831776">
    <property type="protein sequence ID" value="CQR53270.1"/>
    <property type="molecule type" value="Genomic_DNA"/>
</dbReference>
<dbReference type="CDD" id="cd04301">
    <property type="entry name" value="NAT_SF"/>
    <property type="match status" value="1"/>
</dbReference>
<dbReference type="PANTHER" id="PTHR42791">
    <property type="entry name" value="GNAT FAMILY ACETYLTRANSFERASE"/>
    <property type="match status" value="1"/>
</dbReference>
<dbReference type="Gene3D" id="3.40.630.30">
    <property type="match status" value="1"/>
</dbReference>
<evidence type="ECO:0000313" key="2">
    <source>
        <dbReference type="EMBL" id="CQR53270.1"/>
    </source>
</evidence>
<dbReference type="SUPFAM" id="SSF55729">
    <property type="entry name" value="Acyl-CoA N-acyltransferases (Nat)"/>
    <property type="match status" value="1"/>
</dbReference>
<proteinExistence type="predicted"/>
<dbReference type="KEGG" id="pri:PRIO_1265"/>
<organism evidence="2 3">
    <name type="scientific">Paenibacillus riograndensis SBR5</name>
    <dbReference type="NCBI Taxonomy" id="1073571"/>
    <lineage>
        <taxon>Bacteria</taxon>
        <taxon>Bacillati</taxon>
        <taxon>Bacillota</taxon>
        <taxon>Bacilli</taxon>
        <taxon>Bacillales</taxon>
        <taxon>Paenibacillaceae</taxon>
        <taxon>Paenibacillus</taxon>
        <taxon>Paenibacillus sonchi group</taxon>
    </lineage>
</organism>
<sequence>MSPSYRISPLAKSDKPLFVALMSSAFARDPLFLHLFGDSELDNKARSRVTAFVSFMFDKSFLLHEEVWGYFIHERLLGAYVVEKPHAGIRQTMKGVLLLGRLIPLLFQVSGQTLHLLNSYIRVTRAAAPPLLHHYLIMIGVKPEAQGKGVGTALLKHLLETVNTDKQSQGLALDTENKRNIALYQNFGFTLSKDTQVGQIPVYCMFYQK</sequence>
<dbReference type="RefSeq" id="WP_020429392.1">
    <property type="nucleotide sequence ID" value="NZ_AGBD01000846.1"/>
</dbReference>
<evidence type="ECO:0000259" key="1">
    <source>
        <dbReference type="PROSITE" id="PS51186"/>
    </source>
</evidence>
<reference evidence="3" key="1">
    <citation type="submission" date="2015-03" db="EMBL/GenBank/DDBJ databases">
        <authorList>
            <person name="Wibberg D."/>
        </authorList>
    </citation>
    <scope>NUCLEOTIDE SEQUENCE [LARGE SCALE GENOMIC DNA]</scope>
</reference>
<dbReference type="InterPro" id="IPR052523">
    <property type="entry name" value="Trichothecene_AcTrans"/>
</dbReference>
<dbReference type="AlphaFoldDB" id="A0A0E4CV06"/>
<evidence type="ECO:0000313" key="3">
    <source>
        <dbReference type="Proteomes" id="UP000033163"/>
    </source>
</evidence>